<dbReference type="Gramene" id="TuG1812G0300002608.01.T01">
    <property type="protein sequence ID" value="TuG1812G0300002608.01.T01.cds362492"/>
    <property type="gene ID" value="TuG1812G0300002608.01"/>
</dbReference>
<evidence type="ECO:0000313" key="1">
    <source>
        <dbReference type="EnsemblPlants" id="TuG1812G0300002608.01.T01.cds362492"/>
    </source>
</evidence>
<name>A0A8R7PRV1_TRIUA</name>
<keyword evidence="2" id="KW-1185">Reference proteome</keyword>
<accession>A0A8R7PRV1</accession>
<organism evidence="1 2">
    <name type="scientific">Triticum urartu</name>
    <name type="common">Red wild einkorn</name>
    <name type="synonym">Crithodium urartu</name>
    <dbReference type="NCBI Taxonomy" id="4572"/>
    <lineage>
        <taxon>Eukaryota</taxon>
        <taxon>Viridiplantae</taxon>
        <taxon>Streptophyta</taxon>
        <taxon>Embryophyta</taxon>
        <taxon>Tracheophyta</taxon>
        <taxon>Spermatophyta</taxon>
        <taxon>Magnoliopsida</taxon>
        <taxon>Liliopsida</taxon>
        <taxon>Poales</taxon>
        <taxon>Poaceae</taxon>
        <taxon>BOP clade</taxon>
        <taxon>Pooideae</taxon>
        <taxon>Triticodae</taxon>
        <taxon>Triticeae</taxon>
        <taxon>Triticinae</taxon>
        <taxon>Triticum</taxon>
    </lineage>
</organism>
<reference evidence="2" key="1">
    <citation type="journal article" date="2013" name="Nature">
        <title>Draft genome of the wheat A-genome progenitor Triticum urartu.</title>
        <authorList>
            <person name="Ling H.Q."/>
            <person name="Zhao S."/>
            <person name="Liu D."/>
            <person name="Wang J."/>
            <person name="Sun H."/>
            <person name="Zhang C."/>
            <person name="Fan H."/>
            <person name="Li D."/>
            <person name="Dong L."/>
            <person name="Tao Y."/>
            <person name="Gao C."/>
            <person name="Wu H."/>
            <person name="Li Y."/>
            <person name="Cui Y."/>
            <person name="Guo X."/>
            <person name="Zheng S."/>
            <person name="Wang B."/>
            <person name="Yu K."/>
            <person name="Liang Q."/>
            <person name="Yang W."/>
            <person name="Lou X."/>
            <person name="Chen J."/>
            <person name="Feng M."/>
            <person name="Jian J."/>
            <person name="Zhang X."/>
            <person name="Luo G."/>
            <person name="Jiang Y."/>
            <person name="Liu J."/>
            <person name="Wang Z."/>
            <person name="Sha Y."/>
            <person name="Zhang B."/>
            <person name="Wu H."/>
            <person name="Tang D."/>
            <person name="Shen Q."/>
            <person name="Xue P."/>
            <person name="Zou S."/>
            <person name="Wang X."/>
            <person name="Liu X."/>
            <person name="Wang F."/>
            <person name="Yang Y."/>
            <person name="An X."/>
            <person name="Dong Z."/>
            <person name="Zhang K."/>
            <person name="Zhang X."/>
            <person name="Luo M.C."/>
            <person name="Dvorak J."/>
            <person name="Tong Y."/>
            <person name="Wang J."/>
            <person name="Yang H."/>
            <person name="Li Z."/>
            <person name="Wang D."/>
            <person name="Zhang A."/>
            <person name="Wang J."/>
        </authorList>
    </citation>
    <scope>NUCLEOTIDE SEQUENCE</scope>
    <source>
        <strain evidence="2">cv. G1812</strain>
    </source>
</reference>
<evidence type="ECO:0000313" key="2">
    <source>
        <dbReference type="Proteomes" id="UP000015106"/>
    </source>
</evidence>
<sequence>MERNTSSNSVHGIRNHLSSYWFFTSCSSVNCSSLPKTKFINTNVATCTMLHPLDNYPIESRNEIIHTGRAV</sequence>
<reference evidence="1" key="2">
    <citation type="submission" date="2018-03" db="EMBL/GenBank/DDBJ databases">
        <title>The Triticum urartu genome reveals the dynamic nature of wheat genome evolution.</title>
        <authorList>
            <person name="Ling H."/>
            <person name="Ma B."/>
            <person name="Shi X."/>
            <person name="Liu H."/>
            <person name="Dong L."/>
            <person name="Sun H."/>
            <person name="Cao Y."/>
            <person name="Gao Q."/>
            <person name="Zheng S."/>
            <person name="Li Y."/>
            <person name="Yu Y."/>
            <person name="Du H."/>
            <person name="Qi M."/>
            <person name="Li Y."/>
            <person name="Yu H."/>
            <person name="Cui Y."/>
            <person name="Wang N."/>
            <person name="Chen C."/>
            <person name="Wu H."/>
            <person name="Zhao Y."/>
            <person name="Zhang J."/>
            <person name="Li Y."/>
            <person name="Zhou W."/>
            <person name="Zhang B."/>
            <person name="Hu W."/>
            <person name="Eijk M."/>
            <person name="Tang J."/>
            <person name="Witsenboer H."/>
            <person name="Zhao S."/>
            <person name="Li Z."/>
            <person name="Zhang A."/>
            <person name="Wang D."/>
            <person name="Liang C."/>
        </authorList>
    </citation>
    <scope>NUCLEOTIDE SEQUENCE [LARGE SCALE GENOMIC DNA]</scope>
    <source>
        <strain evidence="1">cv. G1812</strain>
    </source>
</reference>
<dbReference type="PROSITE" id="PS51257">
    <property type="entry name" value="PROKAR_LIPOPROTEIN"/>
    <property type="match status" value="1"/>
</dbReference>
<dbReference type="AlphaFoldDB" id="A0A8R7PRV1"/>
<protein>
    <submittedName>
        <fullName evidence="1">Uncharacterized protein</fullName>
    </submittedName>
</protein>
<dbReference type="EnsemblPlants" id="TuG1812G0300002608.01.T01">
    <property type="protein sequence ID" value="TuG1812G0300002608.01.T01.cds362492"/>
    <property type="gene ID" value="TuG1812G0300002608.01"/>
</dbReference>
<proteinExistence type="predicted"/>
<dbReference type="Proteomes" id="UP000015106">
    <property type="component" value="Chromosome 3"/>
</dbReference>
<reference evidence="1" key="3">
    <citation type="submission" date="2022-06" db="UniProtKB">
        <authorList>
            <consortium name="EnsemblPlants"/>
        </authorList>
    </citation>
    <scope>IDENTIFICATION</scope>
</reference>